<dbReference type="Proteomes" id="UP000031036">
    <property type="component" value="Unassembled WGS sequence"/>
</dbReference>
<name>A0A0B2V499_TOXCA</name>
<comment type="caution">
    <text evidence="1">The sequence shown here is derived from an EMBL/GenBank/DDBJ whole genome shotgun (WGS) entry which is preliminary data.</text>
</comment>
<organism evidence="1 2">
    <name type="scientific">Toxocara canis</name>
    <name type="common">Canine roundworm</name>
    <dbReference type="NCBI Taxonomy" id="6265"/>
    <lineage>
        <taxon>Eukaryota</taxon>
        <taxon>Metazoa</taxon>
        <taxon>Ecdysozoa</taxon>
        <taxon>Nematoda</taxon>
        <taxon>Chromadorea</taxon>
        <taxon>Rhabditida</taxon>
        <taxon>Spirurina</taxon>
        <taxon>Ascaridomorpha</taxon>
        <taxon>Ascaridoidea</taxon>
        <taxon>Toxocaridae</taxon>
        <taxon>Toxocara</taxon>
    </lineage>
</organism>
<feature type="non-terminal residue" evidence="1">
    <location>
        <position position="136"/>
    </location>
</feature>
<evidence type="ECO:0000313" key="1">
    <source>
        <dbReference type="EMBL" id="KHN75840.1"/>
    </source>
</evidence>
<dbReference type="EMBL" id="JPKZ01002602">
    <property type="protein sequence ID" value="KHN75840.1"/>
    <property type="molecule type" value="Genomic_DNA"/>
</dbReference>
<gene>
    <name evidence="1" type="ORF">Tcan_01604</name>
</gene>
<reference evidence="1 2" key="1">
    <citation type="submission" date="2014-11" db="EMBL/GenBank/DDBJ databases">
        <title>Genetic blueprint of the zoonotic pathogen Toxocara canis.</title>
        <authorList>
            <person name="Zhu X.-Q."/>
            <person name="Korhonen P.K."/>
            <person name="Cai H."/>
            <person name="Young N.D."/>
            <person name="Nejsum P."/>
            <person name="von Samson-Himmelstjerna G."/>
            <person name="Boag P.R."/>
            <person name="Tan P."/>
            <person name="Li Q."/>
            <person name="Min J."/>
            <person name="Yang Y."/>
            <person name="Wang X."/>
            <person name="Fang X."/>
            <person name="Hall R.S."/>
            <person name="Hofmann A."/>
            <person name="Sternberg P.W."/>
            <person name="Jex A.R."/>
            <person name="Gasser R.B."/>
        </authorList>
    </citation>
    <scope>NUCLEOTIDE SEQUENCE [LARGE SCALE GENOMIC DNA]</scope>
    <source>
        <strain evidence="1">PN_DK_2014</strain>
    </source>
</reference>
<protein>
    <submittedName>
        <fullName evidence="1">Uncharacterized protein</fullName>
    </submittedName>
</protein>
<evidence type="ECO:0000313" key="2">
    <source>
        <dbReference type="Proteomes" id="UP000031036"/>
    </source>
</evidence>
<keyword evidence="2" id="KW-1185">Reference proteome</keyword>
<proteinExistence type="predicted"/>
<accession>A0A0B2V499</accession>
<sequence length="136" mass="15782">MYPLDSMAMSNYKSHIKNWRTDSLFYEDTESLMTMSSRCMTVPRKFPPFHLSLIFLPFHSSSILLPFHPSLIHCNSPYPVCNRLQEKEYSAHLRPPLPSNDTAHKRSAIRAWNSDCLMLTKIIGEDINNSHTCMIH</sequence>
<dbReference type="AlphaFoldDB" id="A0A0B2V499"/>